<evidence type="ECO:0000313" key="1">
    <source>
        <dbReference type="EMBL" id="GGM16802.1"/>
    </source>
</evidence>
<sequence>MLRTDAGFAEHAYEMDTSELHRTRILMAALALTTNRSMNPGDLAEEKTAPAERIETMEMYTRGPADNLMRPKPLDRDGPVTEVLSLGEEIVTDVTTLVGRGASRFMLAYNPEQADASYGQLIVRATDATLIPDVAARLNRELLAQFPNALIRVEEIVFGPPAGADVAVRFSGPDPVVLRQLSADTLAIFDEAGTITNPRTDWRQREILV</sequence>
<comment type="caution">
    <text evidence="1">The sequence shown here is derived from an EMBL/GenBank/DDBJ whole genome shotgun (WGS) entry which is preliminary data.</text>
</comment>
<dbReference type="AlphaFoldDB" id="A0A917TBL0"/>
<reference evidence="1" key="2">
    <citation type="submission" date="2020-09" db="EMBL/GenBank/DDBJ databases">
        <authorList>
            <person name="Sun Q."/>
            <person name="Zhou Y."/>
        </authorList>
    </citation>
    <scope>NUCLEOTIDE SEQUENCE</scope>
    <source>
        <strain evidence="1">CGMCC 1.6293</strain>
    </source>
</reference>
<proteinExistence type="predicted"/>
<reference evidence="1" key="1">
    <citation type="journal article" date="2014" name="Int. J. Syst. Evol. Microbiol.">
        <title>Complete genome sequence of Corynebacterium casei LMG S-19264T (=DSM 44701T), isolated from a smear-ripened cheese.</title>
        <authorList>
            <consortium name="US DOE Joint Genome Institute (JGI-PGF)"/>
            <person name="Walter F."/>
            <person name="Albersmeier A."/>
            <person name="Kalinowski J."/>
            <person name="Ruckert C."/>
        </authorList>
    </citation>
    <scope>NUCLEOTIDE SEQUENCE</scope>
    <source>
        <strain evidence="1">CGMCC 1.6293</strain>
    </source>
</reference>
<keyword evidence="2" id="KW-1185">Reference proteome</keyword>
<evidence type="ECO:0000313" key="2">
    <source>
        <dbReference type="Proteomes" id="UP000649829"/>
    </source>
</evidence>
<dbReference type="Proteomes" id="UP000649829">
    <property type="component" value="Unassembled WGS sequence"/>
</dbReference>
<name>A0A917TBL0_9RHOB</name>
<dbReference type="EMBL" id="BMLF01000008">
    <property type="protein sequence ID" value="GGM16802.1"/>
    <property type="molecule type" value="Genomic_DNA"/>
</dbReference>
<gene>
    <name evidence="1" type="ORF">GCM10011534_43470</name>
</gene>
<protein>
    <submittedName>
        <fullName evidence="1">Uncharacterized protein</fullName>
    </submittedName>
</protein>
<dbReference type="RefSeq" id="WP_028288715.1">
    <property type="nucleotide sequence ID" value="NZ_JAYMDU010000004.1"/>
</dbReference>
<accession>A0A917TBL0</accession>
<organism evidence="1 2">
    <name type="scientific">Pseudooceanicola nanhaiensis</name>
    <dbReference type="NCBI Taxonomy" id="375761"/>
    <lineage>
        <taxon>Bacteria</taxon>
        <taxon>Pseudomonadati</taxon>
        <taxon>Pseudomonadota</taxon>
        <taxon>Alphaproteobacteria</taxon>
        <taxon>Rhodobacterales</taxon>
        <taxon>Paracoccaceae</taxon>
        <taxon>Pseudooceanicola</taxon>
    </lineage>
</organism>